<feature type="region of interest" description="Disordered" evidence="9">
    <location>
        <begin position="231"/>
        <end position="251"/>
    </location>
</feature>
<evidence type="ECO:0000256" key="8">
    <source>
        <dbReference type="ARBA" id="ARBA00023273"/>
    </source>
</evidence>
<keyword evidence="4" id="KW-0597">Phosphoprotein</keyword>
<evidence type="ECO:0000256" key="5">
    <source>
        <dbReference type="ARBA" id="ARBA00022846"/>
    </source>
</evidence>
<dbReference type="InterPro" id="IPR009290">
    <property type="entry name" value="Radial_spoke_3"/>
</dbReference>
<dbReference type="PANTHER" id="PTHR21648">
    <property type="entry name" value="FLAGELLAR RADIAL SPOKE PROTEIN 3"/>
    <property type="match status" value="1"/>
</dbReference>
<keyword evidence="6" id="KW-0969">Cilium</keyword>
<dbReference type="AlphaFoldDB" id="A0A1J1ID23"/>
<evidence type="ECO:0000256" key="1">
    <source>
        <dbReference type="ARBA" id="ARBA00004611"/>
    </source>
</evidence>
<dbReference type="PANTHER" id="PTHR21648:SF0">
    <property type="entry name" value="RADIAL SPOKE HEAD PROTEIN 3 HOMOLOG"/>
    <property type="match status" value="1"/>
</dbReference>
<comment type="similarity">
    <text evidence="2">Belongs to the flagellar radial spoke RSP3 family.</text>
</comment>
<feature type="compositionally biased region" description="Basic and acidic residues" evidence="9">
    <location>
        <begin position="82"/>
        <end position="94"/>
    </location>
</feature>
<proteinExistence type="inferred from homology"/>
<name>A0A1J1ID23_9DIPT</name>
<feature type="compositionally biased region" description="Basic and acidic residues" evidence="9">
    <location>
        <begin position="153"/>
        <end position="178"/>
    </location>
</feature>
<evidence type="ECO:0000256" key="3">
    <source>
        <dbReference type="ARBA" id="ARBA00022490"/>
    </source>
</evidence>
<evidence type="ECO:0000256" key="6">
    <source>
        <dbReference type="ARBA" id="ARBA00023069"/>
    </source>
</evidence>
<gene>
    <name evidence="10" type="ORF">CLUMA_CG009764</name>
</gene>
<feature type="compositionally biased region" description="Basic and acidic residues" evidence="9">
    <location>
        <begin position="122"/>
        <end position="132"/>
    </location>
</feature>
<feature type="region of interest" description="Disordered" evidence="9">
    <location>
        <begin position="485"/>
        <end position="513"/>
    </location>
</feature>
<keyword evidence="5" id="KW-0282">Flagellum</keyword>
<dbReference type="Proteomes" id="UP000183832">
    <property type="component" value="Unassembled WGS sequence"/>
</dbReference>
<keyword evidence="11" id="KW-1185">Reference proteome</keyword>
<keyword evidence="8" id="KW-0966">Cell projection</keyword>
<keyword evidence="3" id="KW-0963">Cytoplasm</keyword>
<organism evidence="10 11">
    <name type="scientific">Clunio marinus</name>
    <dbReference type="NCBI Taxonomy" id="568069"/>
    <lineage>
        <taxon>Eukaryota</taxon>
        <taxon>Metazoa</taxon>
        <taxon>Ecdysozoa</taxon>
        <taxon>Arthropoda</taxon>
        <taxon>Hexapoda</taxon>
        <taxon>Insecta</taxon>
        <taxon>Pterygota</taxon>
        <taxon>Neoptera</taxon>
        <taxon>Endopterygota</taxon>
        <taxon>Diptera</taxon>
        <taxon>Nematocera</taxon>
        <taxon>Chironomoidea</taxon>
        <taxon>Chironomidae</taxon>
        <taxon>Clunio</taxon>
    </lineage>
</organism>
<feature type="region of interest" description="Disordered" evidence="9">
    <location>
        <begin position="72"/>
        <end position="137"/>
    </location>
</feature>
<protein>
    <submittedName>
        <fullName evidence="10">CLUMA_CG009764, isoform A</fullName>
    </submittedName>
</protein>
<reference evidence="10 11" key="1">
    <citation type="submission" date="2015-04" db="EMBL/GenBank/DDBJ databases">
        <authorList>
            <person name="Syromyatnikov M.Y."/>
            <person name="Popov V.N."/>
        </authorList>
    </citation>
    <scope>NUCLEOTIDE SEQUENCE [LARGE SCALE GENOMIC DNA]</scope>
</reference>
<dbReference type="EMBL" id="CVRI01000043">
    <property type="protein sequence ID" value="CRK96345.1"/>
    <property type="molecule type" value="Genomic_DNA"/>
</dbReference>
<evidence type="ECO:0000256" key="2">
    <source>
        <dbReference type="ARBA" id="ARBA00006737"/>
    </source>
</evidence>
<sequence>MPTCSGPRMSKLEAGSSQEMKKDILLLDLPQNPNVRWNKKCQPQSQLKGIYTWTSSPRTLYQNRMMIRENNNQSRMPSVPFKADETADEKRETTGELTILTAESSSERFSSKPEAIVRPLRRREPSDDENRPPELQNLEAQIIDKLVKLEKPQKAQKDFEKKPLYRHSQSRESKKSWRDGISTSDDPVKRPLFITTVPRGVFLQPQPVIREIVAKARHVYAFASRPRILGQHNRRELQPKQNNQNSNNNLINKNIHSFDELVDSRISCDKVDDDDTCRIEGVKIPRTRESQACQNLMYDRRVVRGSNFASTSNIPVAWDPYFAYAGLLSGKGDVDPTRKEEEAKRRQLLRKRQVSRNQRGVIGTPPPVHGRKHETIQTEKYLEELFTRPIEIEQSCQTDLFLQRPPTPPYVCEKVGVDVSTEISEGELFDFDAEVQPILETLIGRTLQQALAEVIHEEEIADLQVQQQKLLAIREAEMAELQRLEEQENRLQSEKNRRGEEEEHAAEEEQQRQDRVTAAKLLQGHIADLLPSVLDSIDSVREAENKDDLQQKLTPWLAEEVASEIGQMIDSRELLLEIVKEVLHHRAELYARFEEDTSKEDDGNM</sequence>
<accession>A0A1J1ID23</accession>
<evidence type="ECO:0000256" key="9">
    <source>
        <dbReference type="SAM" id="MobiDB-lite"/>
    </source>
</evidence>
<dbReference type="STRING" id="568069.A0A1J1ID23"/>
<keyword evidence="7" id="KW-0206">Cytoskeleton</keyword>
<evidence type="ECO:0000313" key="11">
    <source>
        <dbReference type="Proteomes" id="UP000183832"/>
    </source>
</evidence>
<evidence type="ECO:0000256" key="4">
    <source>
        <dbReference type="ARBA" id="ARBA00022553"/>
    </source>
</evidence>
<comment type="subcellular location">
    <subcellularLocation>
        <location evidence="1">Cytoplasm</location>
        <location evidence="1">Cytoskeleton</location>
        <location evidence="1">Flagellum axoneme</location>
    </subcellularLocation>
</comment>
<feature type="region of interest" description="Disordered" evidence="9">
    <location>
        <begin position="153"/>
        <end position="183"/>
    </location>
</feature>
<dbReference type="OrthoDB" id="313308at2759"/>
<evidence type="ECO:0000313" key="10">
    <source>
        <dbReference type="EMBL" id="CRK96345.1"/>
    </source>
</evidence>
<evidence type="ECO:0000256" key="7">
    <source>
        <dbReference type="ARBA" id="ARBA00023212"/>
    </source>
</evidence>
<dbReference type="Pfam" id="PF06098">
    <property type="entry name" value="Radial_spoke_3"/>
    <property type="match status" value="1"/>
</dbReference>
<dbReference type="GO" id="GO:0005929">
    <property type="term" value="C:cilium"/>
    <property type="evidence" value="ECO:0007669"/>
    <property type="project" value="TreeGrafter"/>
</dbReference>
<feature type="compositionally biased region" description="Low complexity" evidence="9">
    <location>
        <begin position="240"/>
        <end position="251"/>
    </location>
</feature>